<comment type="caution">
    <text evidence="1">The sequence shown here is derived from an EMBL/GenBank/DDBJ whole genome shotgun (WGS) entry which is preliminary data.</text>
</comment>
<dbReference type="Proteomes" id="UP000838756">
    <property type="component" value="Unassembled WGS sequence"/>
</dbReference>
<keyword evidence="2" id="KW-1185">Reference proteome</keyword>
<organism evidence="1 2">
    <name type="scientific">Pararge aegeria aegeria</name>
    <dbReference type="NCBI Taxonomy" id="348720"/>
    <lineage>
        <taxon>Eukaryota</taxon>
        <taxon>Metazoa</taxon>
        <taxon>Ecdysozoa</taxon>
        <taxon>Arthropoda</taxon>
        <taxon>Hexapoda</taxon>
        <taxon>Insecta</taxon>
        <taxon>Pterygota</taxon>
        <taxon>Neoptera</taxon>
        <taxon>Endopterygota</taxon>
        <taxon>Lepidoptera</taxon>
        <taxon>Glossata</taxon>
        <taxon>Ditrysia</taxon>
        <taxon>Papilionoidea</taxon>
        <taxon>Nymphalidae</taxon>
        <taxon>Satyrinae</taxon>
        <taxon>Satyrini</taxon>
        <taxon>Parargina</taxon>
        <taxon>Pararge</taxon>
    </lineage>
</organism>
<evidence type="ECO:0000313" key="2">
    <source>
        <dbReference type="Proteomes" id="UP000838756"/>
    </source>
</evidence>
<reference evidence="1" key="1">
    <citation type="submission" date="2022-03" db="EMBL/GenBank/DDBJ databases">
        <authorList>
            <person name="Lindestad O."/>
        </authorList>
    </citation>
    <scope>NUCLEOTIDE SEQUENCE</scope>
</reference>
<dbReference type="EMBL" id="CAKXAJ010025075">
    <property type="protein sequence ID" value="CAH2234666.1"/>
    <property type="molecule type" value="Genomic_DNA"/>
</dbReference>
<dbReference type="AlphaFoldDB" id="A0A8S4RGK1"/>
<accession>A0A8S4RGK1</accession>
<gene>
    <name evidence="1" type="primary">jg17943</name>
    <name evidence="1" type="ORF">PAEG_LOCUS12420</name>
</gene>
<dbReference type="OrthoDB" id="7481104at2759"/>
<protein>
    <submittedName>
        <fullName evidence="1">Jg17943 protein</fullName>
    </submittedName>
</protein>
<proteinExistence type="predicted"/>
<sequence length="90" mass="9889">MAEEAGALQPTDVQCWTSKSTVQRLPATRMMIPVYRDGGRLALRLPVWGRYPSTLGPQSPSILRAICSAHCRATRPESVNLALANRQLIS</sequence>
<evidence type="ECO:0000313" key="1">
    <source>
        <dbReference type="EMBL" id="CAH2234666.1"/>
    </source>
</evidence>
<name>A0A8S4RGK1_9NEOP</name>